<dbReference type="Proteomes" id="UP000019364">
    <property type="component" value="Unassembled WGS sequence"/>
</dbReference>
<dbReference type="OrthoDB" id="2664142at2"/>
<keyword evidence="3" id="KW-1185">Reference proteome</keyword>
<sequence length="275" mass="31317">MMKNNLKFTILCTVCLSFCLGLGGCGLFESGKTPEEWFKQTLAGLAGKDEFTFRGEEGLRRNEQDRFVQNMIYEGKLTQHDKLTMTNVVPKIAAHHGKDVLEMEGKEVNEVHLLRQKGDWMHINEDGKARTQASLSRFNPLEQLEAIHELPKEITEETAAARGTKVLKIELTPAAAHTWLSKQLKQEMAVLREEQVMAKGGTPKNKEKLEKVWKQGNDQLEQMLKQANVKTTYHLTINRKSGFPKRLSSKTYTRYTNAKGQQEQETLINDVLFSP</sequence>
<organism evidence="2 3">
    <name type="scientific">Paenibacillus pini JCM 16418</name>
    <dbReference type="NCBI Taxonomy" id="1236976"/>
    <lineage>
        <taxon>Bacteria</taxon>
        <taxon>Bacillati</taxon>
        <taxon>Bacillota</taxon>
        <taxon>Bacilli</taxon>
        <taxon>Bacillales</taxon>
        <taxon>Paenibacillaceae</taxon>
        <taxon>Paenibacillus</taxon>
    </lineage>
</organism>
<dbReference type="eggNOG" id="ENOG502ZMUA">
    <property type="taxonomic scope" value="Bacteria"/>
</dbReference>
<comment type="caution">
    <text evidence="2">The sequence shown here is derived from an EMBL/GenBank/DDBJ whole genome shotgun (WGS) entry which is preliminary data.</text>
</comment>
<gene>
    <name evidence="2" type="ORF">JCM16418_1156</name>
</gene>
<proteinExistence type="predicted"/>
<dbReference type="AlphaFoldDB" id="W7Y8C4"/>
<reference evidence="2 3" key="1">
    <citation type="journal article" date="2014" name="Genome Announc.">
        <title>Draft Genome Sequence of Paenibacillus pini JCM 16418T, Isolated from the Rhizosphere of Pine Tree.</title>
        <authorList>
            <person name="Yuki M."/>
            <person name="Oshima K."/>
            <person name="Suda W."/>
            <person name="Oshida Y."/>
            <person name="Kitamura K."/>
            <person name="Iida Y."/>
            <person name="Hattori M."/>
            <person name="Ohkuma M."/>
        </authorList>
    </citation>
    <scope>NUCLEOTIDE SEQUENCE [LARGE SCALE GENOMIC DNA]</scope>
    <source>
        <strain evidence="2 3">JCM 16418</strain>
    </source>
</reference>
<dbReference type="EMBL" id="BAVZ01000002">
    <property type="protein sequence ID" value="GAF07165.1"/>
    <property type="molecule type" value="Genomic_DNA"/>
</dbReference>
<name>W7Y8C4_9BACL</name>
<evidence type="ECO:0000313" key="2">
    <source>
        <dbReference type="EMBL" id="GAF07165.1"/>
    </source>
</evidence>
<keyword evidence="1" id="KW-0732">Signal</keyword>
<protein>
    <recommendedName>
        <fullName evidence="4">Lipoprotein</fullName>
    </recommendedName>
</protein>
<dbReference type="PROSITE" id="PS51257">
    <property type="entry name" value="PROKAR_LIPOPROTEIN"/>
    <property type="match status" value="1"/>
</dbReference>
<accession>W7Y8C4</accession>
<feature type="signal peptide" evidence="1">
    <location>
        <begin position="1"/>
        <end position="23"/>
    </location>
</feature>
<evidence type="ECO:0000256" key="1">
    <source>
        <dbReference type="SAM" id="SignalP"/>
    </source>
</evidence>
<evidence type="ECO:0000313" key="3">
    <source>
        <dbReference type="Proteomes" id="UP000019364"/>
    </source>
</evidence>
<dbReference type="STRING" id="1236976.JCM16418_1156"/>
<evidence type="ECO:0008006" key="4">
    <source>
        <dbReference type="Google" id="ProtNLM"/>
    </source>
</evidence>
<dbReference type="RefSeq" id="WP_036646812.1">
    <property type="nucleotide sequence ID" value="NZ_BAVZ01000002.1"/>
</dbReference>
<feature type="chain" id="PRO_5038747697" description="Lipoprotein" evidence="1">
    <location>
        <begin position="24"/>
        <end position="275"/>
    </location>
</feature>